<accession>A0A327SPB8</accession>
<evidence type="ECO:0000256" key="2">
    <source>
        <dbReference type="ARBA" id="ARBA00022553"/>
    </source>
</evidence>
<dbReference type="FunFam" id="3.40.50.980:FF:000001">
    <property type="entry name" value="Non-ribosomal peptide synthetase"/>
    <property type="match status" value="1"/>
</dbReference>
<evidence type="ECO:0000256" key="1">
    <source>
        <dbReference type="ARBA" id="ARBA00022450"/>
    </source>
</evidence>
<dbReference type="EMBL" id="QLLR01000009">
    <property type="protein sequence ID" value="RAJ31130.1"/>
    <property type="molecule type" value="Genomic_DNA"/>
</dbReference>
<name>A0A327SPB8_9SPHI</name>
<reference evidence="4 5" key="1">
    <citation type="submission" date="2018-06" db="EMBL/GenBank/DDBJ databases">
        <title>Genomic Encyclopedia of Archaeal and Bacterial Type Strains, Phase II (KMG-II): from individual species to whole genera.</title>
        <authorList>
            <person name="Goeker M."/>
        </authorList>
    </citation>
    <scope>NUCLEOTIDE SEQUENCE [LARGE SCALE GENOMIC DNA]</scope>
    <source>
        <strain evidence="4 5">DSM 14825</strain>
    </source>
</reference>
<evidence type="ECO:0000259" key="3">
    <source>
        <dbReference type="PROSITE" id="PS50075"/>
    </source>
</evidence>
<evidence type="ECO:0000313" key="5">
    <source>
        <dbReference type="Proteomes" id="UP000249754"/>
    </source>
</evidence>
<dbReference type="PROSITE" id="PS50075">
    <property type="entry name" value="CARRIER"/>
    <property type="match status" value="1"/>
</dbReference>
<comment type="caution">
    <text evidence="4">The sequence shown here is derived from an EMBL/GenBank/DDBJ whole genome shotgun (WGS) entry which is preliminary data.</text>
</comment>
<keyword evidence="1" id="KW-0596">Phosphopantetheine</keyword>
<dbReference type="SUPFAM" id="SSF56801">
    <property type="entry name" value="Acetyl-CoA synthetase-like"/>
    <property type="match status" value="1"/>
</dbReference>
<dbReference type="NCBIfam" id="TIGR01746">
    <property type="entry name" value="Thioester-redct"/>
    <property type="match status" value="1"/>
</dbReference>
<dbReference type="InterPro" id="IPR036736">
    <property type="entry name" value="ACP-like_sf"/>
</dbReference>
<dbReference type="PANTHER" id="PTHR44845:SF6">
    <property type="entry name" value="BETA-ALANINE-ACTIVATING ENZYME"/>
    <property type="match status" value="1"/>
</dbReference>
<dbReference type="Proteomes" id="UP000249754">
    <property type="component" value="Unassembled WGS sequence"/>
</dbReference>
<keyword evidence="2" id="KW-0597">Phosphoprotein</keyword>
<dbReference type="InterPro" id="IPR010071">
    <property type="entry name" value="AA_adenyl_dom"/>
</dbReference>
<dbReference type="InterPro" id="IPR020845">
    <property type="entry name" value="AMP-binding_CS"/>
</dbReference>
<proteinExistence type="predicted"/>
<sequence length="1020" mass="115289">MNLKNPKLQDVFDQAETVVQIFERRVLNTPGKVILEFKDRKFDYQSINERANQLAHFLNANGGRHQTKVGICLHQSEDRLIAMLAVLKIGGIYVPLDTNYPASRFQLIFEDTGIPFLITETSIQEKLENYSGQLLDLDCKILNDNLKQQSKDNLIPVNKLDDVAYILYTSGSTGIPKGVVVKHRGLTNFVSWYHLILEIEENSKSLQFASISFDAVVIDLWIPVLYGVTVCLYPDNRLLGDSLLDFIAVNQINIIPTITPSVLATLTVENKPNCLRLICMGGEAANEILVKKWADKVVLLNAYGPTECTVAVCYYKYKKGDLANTIGKPCVNTQFYVLNEMMEEVEVGETGELFITGEQVAKEYLNRKEETRLSFIPNKFDHAGKLAADWNILYKTGDLVKYLADGNVEFVGRKDSQIKLRGYRIELEEIESVIKNLAGVKQSVVLLQEDNYRNKLLVAFIVQDNNLLKEEKEHKAQLLGILQDLLPVHMIPSKFQFLNEMPLNVSGKIDRNKLFLTEQIVAIDLETFEPEDYESIIISIWSAHLQLTGMAAVDNVFSLGGDSLRMVQVYADFPASIKKVIKLQDLYLFPVIKDLADEIRVRHLTKQLTEQESVEKSIAELLDDSVLKVNFNTLDKHPESVLIDPKHIFLTGATGFVGSCLLNDLLNANDAIIYCLVRAENYDGALARIKHTFEKFLLPWDKEKADRIFPVLGELSEANMGMSAENFSFLEETIEIIYHSGSSVSYLQPYQVIKKSNIDGLNEILKLAAGKKLKYLMLLSTMGVFSWGRPFTNSTFMNEDSPIDQNLGAISRDLGYIKSKWVMEKIIEQAIKKGLPVVNFRLGFAVCNGKTGATVMNQWWGMLTRSCIELNAFPLVMGLKDELTTVDYMSSAIVHIAKNKDSIGKNFHLSSLPENDVSLTDFCSRINEFCGHSLQGIPFDQWLNLWKHDVNNPLYPLLALFTDDIYSGKSLVEAYENTYYYTRLNTEAFLKDTGFSPPVFDSKLITAYLNFMKEGVEVNK</sequence>
<feature type="domain" description="Carrier" evidence="3">
    <location>
        <begin position="528"/>
        <end position="603"/>
    </location>
</feature>
<dbReference type="RefSeq" id="WP_111633867.1">
    <property type="nucleotide sequence ID" value="NZ_QLLR01000009.1"/>
</dbReference>
<dbReference type="Gene3D" id="2.30.38.10">
    <property type="entry name" value="Luciferase, Domain 3"/>
    <property type="match status" value="1"/>
</dbReference>
<dbReference type="Pfam" id="PF13193">
    <property type="entry name" value="AMP-binding_C"/>
    <property type="match status" value="1"/>
</dbReference>
<dbReference type="InterPro" id="IPR013120">
    <property type="entry name" value="FAR_NAD-bd"/>
</dbReference>
<dbReference type="SUPFAM" id="SSF51735">
    <property type="entry name" value="NAD(P)-binding Rossmann-fold domains"/>
    <property type="match status" value="1"/>
</dbReference>
<dbReference type="InterPro" id="IPR010080">
    <property type="entry name" value="Thioester_reductase-like_dom"/>
</dbReference>
<evidence type="ECO:0000313" key="4">
    <source>
        <dbReference type="EMBL" id="RAJ31130.1"/>
    </source>
</evidence>
<dbReference type="AlphaFoldDB" id="A0A327SPB8"/>
<dbReference type="Gene3D" id="1.10.1200.10">
    <property type="entry name" value="ACP-like"/>
    <property type="match status" value="1"/>
</dbReference>
<dbReference type="OrthoDB" id="763905at2"/>
<gene>
    <name evidence="4" type="ORF">LY11_02360</name>
</gene>
<dbReference type="SUPFAM" id="SSF47336">
    <property type="entry name" value="ACP-like"/>
    <property type="match status" value="1"/>
</dbReference>
<dbReference type="PANTHER" id="PTHR44845">
    <property type="entry name" value="CARRIER DOMAIN-CONTAINING PROTEIN"/>
    <property type="match status" value="1"/>
</dbReference>
<dbReference type="Gene3D" id="3.30.300.30">
    <property type="match status" value="1"/>
</dbReference>
<dbReference type="Gene3D" id="3.40.50.720">
    <property type="entry name" value="NAD(P)-binding Rossmann-like Domain"/>
    <property type="match status" value="1"/>
</dbReference>
<dbReference type="Pfam" id="PF00501">
    <property type="entry name" value="AMP-binding"/>
    <property type="match status" value="1"/>
</dbReference>
<dbReference type="InterPro" id="IPR009081">
    <property type="entry name" value="PP-bd_ACP"/>
</dbReference>
<dbReference type="NCBIfam" id="TIGR01733">
    <property type="entry name" value="AA-adenyl-dom"/>
    <property type="match status" value="1"/>
</dbReference>
<dbReference type="InterPro" id="IPR025110">
    <property type="entry name" value="AMP-bd_C"/>
</dbReference>
<dbReference type="InterPro" id="IPR000873">
    <property type="entry name" value="AMP-dep_synth/lig_dom"/>
</dbReference>
<organism evidence="4 5">
    <name type="scientific">Pedobacter cryoconitis</name>
    <dbReference type="NCBI Taxonomy" id="188932"/>
    <lineage>
        <taxon>Bacteria</taxon>
        <taxon>Pseudomonadati</taxon>
        <taxon>Bacteroidota</taxon>
        <taxon>Sphingobacteriia</taxon>
        <taxon>Sphingobacteriales</taxon>
        <taxon>Sphingobacteriaceae</taxon>
        <taxon>Pedobacter</taxon>
    </lineage>
</organism>
<dbReference type="CDD" id="cd05930">
    <property type="entry name" value="A_NRPS"/>
    <property type="match status" value="1"/>
</dbReference>
<dbReference type="Pfam" id="PF07993">
    <property type="entry name" value="NAD_binding_4"/>
    <property type="match status" value="1"/>
</dbReference>
<dbReference type="PROSITE" id="PS00455">
    <property type="entry name" value="AMP_BINDING"/>
    <property type="match status" value="1"/>
</dbReference>
<dbReference type="InterPro" id="IPR036291">
    <property type="entry name" value="NAD(P)-bd_dom_sf"/>
</dbReference>
<dbReference type="Gene3D" id="3.40.50.980">
    <property type="match status" value="2"/>
</dbReference>
<dbReference type="InterPro" id="IPR045851">
    <property type="entry name" value="AMP-bd_C_sf"/>
</dbReference>
<protein>
    <submittedName>
        <fullName evidence="4">Amino acid adenylation domain-containing protein/thioester reductase-like protein</fullName>
    </submittedName>
</protein>